<evidence type="ECO:0000313" key="5">
    <source>
        <dbReference type="Proteomes" id="UP000053815"/>
    </source>
</evidence>
<feature type="domain" description="MutL C-terminal dimerisation" evidence="3">
    <location>
        <begin position="529"/>
        <end position="714"/>
    </location>
</feature>
<feature type="compositionally biased region" description="Low complexity" evidence="2">
    <location>
        <begin position="466"/>
        <end position="477"/>
    </location>
</feature>
<dbReference type="AlphaFoldDB" id="A0A0C9MFZ4"/>
<dbReference type="SMART" id="SM00853">
    <property type="entry name" value="MutL_C"/>
    <property type="match status" value="1"/>
</dbReference>
<dbReference type="GO" id="GO:0140664">
    <property type="term" value="F:ATP-dependent DNA damage sensor activity"/>
    <property type="evidence" value="ECO:0007669"/>
    <property type="project" value="InterPro"/>
</dbReference>
<feature type="region of interest" description="Disordered" evidence="2">
    <location>
        <begin position="747"/>
        <end position="767"/>
    </location>
</feature>
<dbReference type="Pfam" id="PF13589">
    <property type="entry name" value="HATPase_c_3"/>
    <property type="match status" value="1"/>
</dbReference>
<dbReference type="PANTHER" id="PTHR10073">
    <property type="entry name" value="DNA MISMATCH REPAIR PROTEIN MLH, PMS, MUTL"/>
    <property type="match status" value="1"/>
</dbReference>
<comment type="similarity">
    <text evidence="1">Belongs to the DNA mismatch repair MutL/HexB family.</text>
</comment>
<dbReference type="GO" id="GO:0032300">
    <property type="term" value="C:mismatch repair complex"/>
    <property type="evidence" value="ECO:0007669"/>
    <property type="project" value="InterPro"/>
</dbReference>
<dbReference type="InterPro" id="IPR042120">
    <property type="entry name" value="MutL_C_dimsub"/>
</dbReference>
<organism evidence="4">
    <name type="scientific">Mucor ambiguus</name>
    <dbReference type="NCBI Taxonomy" id="91626"/>
    <lineage>
        <taxon>Eukaryota</taxon>
        <taxon>Fungi</taxon>
        <taxon>Fungi incertae sedis</taxon>
        <taxon>Mucoromycota</taxon>
        <taxon>Mucoromycotina</taxon>
        <taxon>Mucoromycetes</taxon>
        <taxon>Mucorales</taxon>
        <taxon>Mucorineae</taxon>
        <taxon>Mucoraceae</taxon>
        <taxon>Mucor</taxon>
    </lineage>
</organism>
<dbReference type="GO" id="GO:0005524">
    <property type="term" value="F:ATP binding"/>
    <property type="evidence" value="ECO:0007669"/>
    <property type="project" value="InterPro"/>
</dbReference>
<sequence>MLSDKIQLLDTSVIRQLRSSLVITTITQCLKELIENALDAKAANIDIFLDIEKFSLQVNDDGVGIQNLNRIGQRHVTSKCHTLPDIKQLKTYGYRGEALAAIVNESLTQIITRHYLSSDTFEGFWRDGKMVGEVCVSKHTRKNRSGTNVVVRDLFYKFPVRRKKITASSSSYQQVVIFESVKRLVTTFAILFPHVSFNLVDNARGIKLLTLKATSSTIQTFKQILNQDITKHIETLSMQMNDLKTKAYFSPTSYPNKSHQYIYLNKHLVPTSSDLYRCVSDLFSASQFLVAKEQERITAFSRSGKGRFIQKYPIYIIKCICDTWSSYDISIYLEMLNEFYDYQNIKTMITRITNQFLGQAGLAREKFNVEPKTKRLKVDKTSKEIVDPYVAHSVVSSHSHTNAIVQQEQSQQQQQQQQQQPEYLTWWDPNKQIMFYIDPITGNSFLSPSQLPKSAPAPPPLPPPSSGISCQSSSSRHSNIDRSHLKTTSTRSKVALDLPFKNDTPWPLRSPFLETSYKLSKQDLQNVTILDQVDKKFIALQLNSPNKVLIMIDQHAADERIKLEEMISTGIQSTTILEPSIAIDIDSSTEYQTLKNDDRILKCLKKWGIRIQFGQNNATTATRVTTLSQSRYFDTSEESPHFQKSKMFVTHIPQLITERCMANHSLLKSIILDHMYWVVEQTDEFAIANTCPRGILEILKSKACRSAIMFNDELTIEQCSRIVKRLSMCTFPFQCAHGRPSAIPIHLDTSSSRHSSQRPTNWSRFKI</sequence>
<protein>
    <submittedName>
        <fullName evidence="4">Mismatch repair-related protein</fullName>
    </submittedName>
</protein>
<evidence type="ECO:0000259" key="3">
    <source>
        <dbReference type="SMART" id="SM00853"/>
    </source>
</evidence>
<feature type="compositionally biased region" description="Polar residues" evidence="2">
    <location>
        <begin position="748"/>
        <end position="767"/>
    </location>
</feature>
<evidence type="ECO:0000256" key="2">
    <source>
        <dbReference type="SAM" id="MobiDB-lite"/>
    </source>
</evidence>
<dbReference type="EMBL" id="DF836292">
    <property type="protein sequence ID" value="GAN00873.1"/>
    <property type="molecule type" value="Genomic_DNA"/>
</dbReference>
<reference evidence="4" key="1">
    <citation type="submission" date="2014-09" db="EMBL/GenBank/DDBJ databases">
        <title>Draft genome sequence of an oleaginous Mucoromycotina fungus Mucor ambiguus NBRC6742.</title>
        <authorList>
            <person name="Takeda I."/>
            <person name="Yamane N."/>
            <person name="Morita T."/>
            <person name="Tamano K."/>
            <person name="Machida M."/>
            <person name="Baker S."/>
            <person name="Koike H."/>
        </authorList>
    </citation>
    <scope>NUCLEOTIDE SEQUENCE</scope>
    <source>
        <strain evidence="4">NBRC 6742</strain>
    </source>
</reference>
<dbReference type="SUPFAM" id="SSF55874">
    <property type="entry name" value="ATPase domain of HSP90 chaperone/DNA topoisomerase II/histidine kinase"/>
    <property type="match status" value="1"/>
</dbReference>
<dbReference type="PANTHER" id="PTHR10073:SF47">
    <property type="entry name" value="DNA MISMATCH REPAIR PROTEIN MLH3"/>
    <property type="match status" value="1"/>
</dbReference>
<feature type="compositionally biased region" description="Pro residues" evidence="2">
    <location>
        <begin position="455"/>
        <end position="465"/>
    </location>
</feature>
<dbReference type="STRING" id="91626.A0A0C9MFZ4"/>
<dbReference type="GO" id="GO:0006298">
    <property type="term" value="P:mismatch repair"/>
    <property type="evidence" value="ECO:0007669"/>
    <property type="project" value="InterPro"/>
</dbReference>
<evidence type="ECO:0000256" key="1">
    <source>
        <dbReference type="ARBA" id="ARBA00006082"/>
    </source>
</evidence>
<dbReference type="SUPFAM" id="SSF118116">
    <property type="entry name" value="DNA mismatch repair protein MutL"/>
    <property type="match status" value="1"/>
</dbReference>
<feature type="region of interest" description="Disordered" evidence="2">
    <location>
        <begin position="447"/>
        <end position="488"/>
    </location>
</feature>
<accession>A0A0C9MFZ4</accession>
<name>A0A0C9MFZ4_9FUNG</name>
<dbReference type="InterPro" id="IPR037198">
    <property type="entry name" value="MutL_C_sf"/>
</dbReference>
<dbReference type="Proteomes" id="UP000053815">
    <property type="component" value="Unassembled WGS sequence"/>
</dbReference>
<keyword evidence="5" id="KW-1185">Reference proteome</keyword>
<dbReference type="InterPro" id="IPR014790">
    <property type="entry name" value="MutL_C"/>
</dbReference>
<dbReference type="GO" id="GO:0016887">
    <property type="term" value="F:ATP hydrolysis activity"/>
    <property type="evidence" value="ECO:0007669"/>
    <property type="project" value="InterPro"/>
</dbReference>
<dbReference type="OrthoDB" id="429932at2759"/>
<dbReference type="InterPro" id="IPR036890">
    <property type="entry name" value="HATPase_C_sf"/>
</dbReference>
<dbReference type="InterPro" id="IPR038973">
    <property type="entry name" value="MutL/Mlh/Pms-like"/>
</dbReference>
<evidence type="ECO:0000313" key="4">
    <source>
        <dbReference type="EMBL" id="GAN00873.1"/>
    </source>
</evidence>
<dbReference type="Gene3D" id="3.30.1540.20">
    <property type="entry name" value="MutL, C-terminal domain, dimerisation subdomain"/>
    <property type="match status" value="1"/>
</dbReference>
<proteinExistence type="inferred from homology"/>
<dbReference type="Gene3D" id="3.30.565.10">
    <property type="entry name" value="Histidine kinase-like ATPase, C-terminal domain"/>
    <property type="match status" value="1"/>
</dbReference>
<gene>
    <name evidence="4" type="ORF">MAM1_0003c00298</name>
</gene>